<dbReference type="Gene3D" id="3.40.630.30">
    <property type="match status" value="1"/>
</dbReference>
<comment type="caution">
    <text evidence="3">The sequence shown here is derived from an EMBL/GenBank/DDBJ whole genome shotgun (WGS) entry which is preliminary data.</text>
</comment>
<keyword evidence="4" id="KW-1185">Reference proteome</keyword>
<dbReference type="InterPro" id="IPR016181">
    <property type="entry name" value="Acyl_CoA_acyltransferase"/>
</dbReference>
<evidence type="ECO:0000256" key="1">
    <source>
        <dbReference type="ARBA" id="ARBA00022679"/>
    </source>
</evidence>
<evidence type="ECO:0000256" key="2">
    <source>
        <dbReference type="ARBA" id="ARBA00023315"/>
    </source>
</evidence>
<name>A0AAV5B321_9ACTN</name>
<dbReference type="SUPFAM" id="SSF55729">
    <property type="entry name" value="Acyl-CoA N-acyltransferases (Nat)"/>
    <property type="match status" value="1"/>
</dbReference>
<dbReference type="PANTHER" id="PTHR43877:SF2">
    <property type="entry name" value="AMINOALKYLPHOSPHONATE N-ACETYLTRANSFERASE-RELATED"/>
    <property type="match status" value="1"/>
</dbReference>
<keyword evidence="2" id="KW-0012">Acyltransferase</keyword>
<proteinExistence type="predicted"/>
<gene>
    <name evidence="3" type="ORF">ATOP_11180</name>
</gene>
<keyword evidence="1" id="KW-0808">Transferase</keyword>
<dbReference type="RefSeq" id="WP_135977254.1">
    <property type="nucleotide sequence ID" value="NZ_BQKC01000001.1"/>
</dbReference>
<evidence type="ECO:0000313" key="4">
    <source>
        <dbReference type="Proteomes" id="UP001055025"/>
    </source>
</evidence>
<organism evidence="3 4">
    <name type="scientific">Granulimonas faecalis</name>
    <dbReference type="NCBI Taxonomy" id="2894155"/>
    <lineage>
        <taxon>Bacteria</taxon>
        <taxon>Bacillati</taxon>
        <taxon>Actinomycetota</taxon>
        <taxon>Coriobacteriia</taxon>
        <taxon>Coriobacteriales</taxon>
        <taxon>Kribbibacteriaceae</taxon>
        <taxon>Granulimonas</taxon>
    </lineage>
</organism>
<dbReference type="EMBL" id="BQKC01000001">
    <property type="protein sequence ID" value="GJM55463.1"/>
    <property type="molecule type" value="Genomic_DNA"/>
</dbReference>
<dbReference type="InterPro" id="IPR050832">
    <property type="entry name" value="Bact_Acetyltransf"/>
</dbReference>
<dbReference type="GO" id="GO:0016746">
    <property type="term" value="F:acyltransferase activity"/>
    <property type="evidence" value="ECO:0007669"/>
    <property type="project" value="UniProtKB-KW"/>
</dbReference>
<accession>A0AAV5B321</accession>
<reference evidence="3" key="1">
    <citation type="journal article" date="2022" name="Int. J. Syst. Evol. Microbiol.">
        <title>Granulimonas faecalis gen. nov., sp. nov., and Leptogranulimonas caecicola gen. nov., sp. nov., novel lactate-producing Atopobiaceae bacteria isolated from mouse intestines, and an emended description of the family Atopobiaceae.</title>
        <authorList>
            <person name="Morinaga K."/>
            <person name="Kusada H."/>
            <person name="Sakamoto S."/>
            <person name="Murakami T."/>
            <person name="Toyoda A."/>
            <person name="Mori H."/>
            <person name="Meng X.Y."/>
            <person name="Takashino M."/>
            <person name="Murotomi K."/>
            <person name="Tamaki H."/>
        </authorList>
    </citation>
    <scope>NUCLEOTIDE SEQUENCE</scope>
    <source>
        <strain evidence="3">OPF53</strain>
    </source>
</reference>
<evidence type="ECO:0000313" key="3">
    <source>
        <dbReference type="EMBL" id="GJM55463.1"/>
    </source>
</evidence>
<dbReference type="PANTHER" id="PTHR43877">
    <property type="entry name" value="AMINOALKYLPHOSPHONATE N-ACETYLTRANSFERASE-RELATED-RELATED"/>
    <property type="match status" value="1"/>
</dbReference>
<dbReference type="Proteomes" id="UP001055025">
    <property type="component" value="Unassembled WGS sequence"/>
</dbReference>
<dbReference type="AlphaFoldDB" id="A0AAV5B321"/>
<protein>
    <submittedName>
        <fullName evidence="3">Acetyltransferase</fullName>
    </submittedName>
</protein>
<sequence>MVLARRPATEADIPACLAVYAAARRFMAASGNPGQWGSSWPPAALVAEDVFAGRLWVTEEGGRVCGCFAVCLGDEPSYASIDGEWLDASPYVTLHRVASDGSARGVLAAAVEQARSENPHVRVDTHRDNAPMLRALAAQGLSPRGTVTVHDGTERLAFELA</sequence>